<dbReference type="EMBL" id="MU004184">
    <property type="protein sequence ID" value="KAF2499124.1"/>
    <property type="molecule type" value="Genomic_DNA"/>
</dbReference>
<dbReference type="AlphaFoldDB" id="A0A6A6R490"/>
<proteinExistence type="predicted"/>
<reference evidence="1" key="1">
    <citation type="journal article" date="2020" name="Stud. Mycol.">
        <title>101 Dothideomycetes genomes: a test case for predicting lifestyles and emergence of pathogens.</title>
        <authorList>
            <person name="Haridas S."/>
            <person name="Albert R."/>
            <person name="Binder M."/>
            <person name="Bloem J."/>
            <person name="Labutti K."/>
            <person name="Salamov A."/>
            <person name="Andreopoulos B."/>
            <person name="Baker S."/>
            <person name="Barry K."/>
            <person name="Bills G."/>
            <person name="Bluhm B."/>
            <person name="Cannon C."/>
            <person name="Castanera R."/>
            <person name="Culley D."/>
            <person name="Daum C."/>
            <person name="Ezra D."/>
            <person name="Gonzalez J."/>
            <person name="Henrissat B."/>
            <person name="Kuo A."/>
            <person name="Liang C."/>
            <person name="Lipzen A."/>
            <person name="Lutzoni F."/>
            <person name="Magnuson J."/>
            <person name="Mondo S."/>
            <person name="Nolan M."/>
            <person name="Ohm R."/>
            <person name="Pangilinan J."/>
            <person name="Park H.-J."/>
            <person name="Ramirez L."/>
            <person name="Alfaro M."/>
            <person name="Sun H."/>
            <person name="Tritt A."/>
            <person name="Yoshinaga Y."/>
            <person name="Zwiers L.-H."/>
            <person name="Turgeon B."/>
            <person name="Goodwin S."/>
            <person name="Spatafora J."/>
            <person name="Crous P."/>
            <person name="Grigoriev I."/>
        </authorList>
    </citation>
    <scope>NUCLEOTIDE SEQUENCE</scope>
    <source>
        <strain evidence="1">CBS 269.34</strain>
    </source>
</reference>
<name>A0A6A6R490_9PEZI</name>
<organism evidence="1 2">
    <name type="scientific">Lophium mytilinum</name>
    <dbReference type="NCBI Taxonomy" id="390894"/>
    <lineage>
        <taxon>Eukaryota</taxon>
        <taxon>Fungi</taxon>
        <taxon>Dikarya</taxon>
        <taxon>Ascomycota</taxon>
        <taxon>Pezizomycotina</taxon>
        <taxon>Dothideomycetes</taxon>
        <taxon>Pleosporomycetidae</taxon>
        <taxon>Mytilinidiales</taxon>
        <taxon>Mytilinidiaceae</taxon>
        <taxon>Lophium</taxon>
    </lineage>
</organism>
<sequence length="67" mass="7482">MKDDLEFGAVGTFPESATFGSLDSIKMEGNAQTKTLCCCCGCIVLYIETAETGIPRYREYRNWYPVS</sequence>
<evidence type="ECO:0000313" key="2">
    <source>
        <dbReference type="Proteomes" id="UP000799750"/>
    </source>
</evidence>
<gene>
    <name evidence="1" type="ORF">BU16DRAFT_557460</name>
</gene>
<accession>A0A6A6R490</accession>
<evidence type="ECO:0000313" key="1">
    <source>
        <dbReference type="EMBL" id="KAF2499124.1"/>
    </source>
</evidence>
<keyword evidence="2" id="KW-1185">Reference proteome</keyword>
<protein>
    <submittedName>
        <fullName evidence="1">Uncharacterized protein</fullName>
    </submittedName>
</protein>
<dbReference type="Proteomes" id="UP000799750">
    <property type="component" value="Unassembled WGS sequence"/>
</dbReference>